<evidence type="ECO:0000313" key="3">
    <source>
        <dbReference type="Proteomes" id="UP001302812"/>
    </source>
</evidence>
<accession>A0AAN6TPJ0</accession>
<feature type="region of interest" description="Disordered" evidence="1">
    <location>
        <begin position="98"/>
        <end position="122"/>
    </location>
</feature>
<name>A0AAN6TPJ0_9PEZI</name>
<dbReference type="GeneID" id="89937488"/>
<reference evidence="2" key="1">
    <citation type="journal article" date="2023" name="Mol. Phylogenet. Evol.">
        <title>Genome-scale phylogeny and comparative genomics of the fungal order Sordariales.</title>
        <authorList>
            <person name="Hensen N."/>
            <person name="Bonometti L."/>
            <person name="Westerberg I."/>
            <person name="Brannstrom I.O."/>
            <person name="Guillou S."/>
            <person name="Cros-Aarteil S."/>
            <person name="Calhoun S."/>
            <person name="Haridas S."/>
            <person name="Kuo A."/>
            <person name="Mondo S."/>
            <person name="Pangilinan J."/>
            <person name="Riley R."/>
            <person name="LaButti K."/>
            <person name="Andreopoulos B."/>
            <person name="Lipzen A."/>
            <person name="Chen C."/>
            <person name="Yan M."/>
            <person name="Daum C."/>
            <person name="Ng V."/>
            <person name="Clum A."/>
            <person name="Steindorff A."/>
            <person name="Ohm R.A."/>
            <person name="Martin F."/>
            <person name="Silar P."/>
            <person name="Natvig D.O."/>
            <person name="Lalanne C."/>
            <person name="Gautier V."/>
            <person name="Ament-Velasquez S.L."/>
            <person name="Kruys A."/>
            <person name="Hutchinson M.I."/>
            <person name="Powell A.J."/>
            <person name="Barry K."/>
            <person name="Miller A.N."/>
            <person name="Grigoriev I.V."/>
            <person name="Debuchy R."/>
            <person name="Gladieux P."/>
            <person name="Hiltunen Thoren M."/>
            <person name="Johannesson H."/>
        </authorList>
    </citation>
    <scope>NUCLEOTIDE SEQUENCE</scope>
    <source>
        <strain evidence="2">CBS 508.74</strain>
    </source>
</reference>
<dbReference type="Proteomes" id="UP001302812">
    <property type="component" value="Unassembled WGS sequence"/>
</dbReference>
<proteinExistence type="predicted"/>
<sequence>MSAAESSTDTTKEDVPTENAPYEPTIVDVLVVKAMLNKALSPPQEIIDRIVDLAEYWPHTTSEWTSQQGEDPPPTTLAWGRGQENVFVLRAPPLGLPTWRRSPSIPGGQPERKTPKLQPAGEEFPSEVFQRLTKMPMPMLVHPCRRIVFTIRSRDQGWGGEPDTQGTYNSSWTWFEAGLERWCKTSTSETDTSTGQQSEQPSLMVDDLSTVLPPVRWDETRRQHVFDHPLLPREDLKIQCNEVATNEIQEHRVVWSYNDDIDPDRDTVAAARLEESGRGTATGTGKFVRDLKLGDVVTVWSKARFAGWQNHVSSVKVKVYYAV</sequence>
<dbReference type="EMBL" id="MU853332">
    <property type="protein sequence ID" value="KAK4117790.1"/>
    <property type="molecule type" value="Genomic_DNA"/>
</dbReference>
<reference evidence="2" key="2">
    <citation type="submission" date="2023-05" db="EMBL/GenBank/DDBJ databases">
        <authorList>
            <consortium name="Lawrence Berkeley National Laboratory"/>
            <person name="Steindorff A."/>
            <person name="Hensen N."/>
            <person name="Bonometti L."/>
            <person name="Westerberg I."/>
            <person name="Brannstrom I.O."/>
            <person name="Guillou S."/>
            <person name="Cros-Aarteil S."/>
            <person name="Calhoun S."/>
            <person name="Haridas S."/>
            <person name="Kuo A."/>
            <person name="Mondo S."/>
            <person name="Pangilinan J."/>
            <person name="Riley R."/>
            <person name="Labutti K."/>
            <person name="Andreopoulos B."/>
            <person name="Lipzen A."/>
            <person name="Chen C."/>
            <person name="Yanf M."/>
            <person name="Daum C."/>
            <person name="Ng V."/>
            <person name="Clum A."/>
            <person name="Ohm R."/>
            <person name="Martin F."/>
            <person name="Silar P."/>
            <person name="Natvig D."/>
            <person name="Lalanne C."/>
            <person name="Gautier V."/>
            <person name="Ament-Velasquez S.L."/>
            <person name="Kruys A."/>
            <person name="Hutchinson M.I."/>
            <person name="Powell A.J."/>
            <person name="Barry K."/>
            <person name="Miller A.N."/>
            <person name="Grigoriev I.V."/>
            <person name="Debuchy R."/>
            <person name="Gladieux P."/>
            <person name="Thoren M.H."/>
            <person name="Johannesson H."/>
        </authorList>
    </citation>
    <scope>NUCLEOTIDE SEQUENCE</scope>
    <source>
        <strain evidence="2">CBS 508.74</strain>
    </source>
</reference>
<protein>
    <submittedName>
        <fullName evidence="2">Uncharacterized protein</fullName>
    </submittedName>
</protein>
<organism evidence="2 3">
    <name type="scientific">Canariomyces notabilis</name>
    <dbReference type="NCBI Taxonomy" id="2074819"/>
    <lineage>
        <taxon>Eukaryota</taxon>
        <taxon>Fungi</taxon>
        <taxon>Dikarya</taxon>
        <taxon>Ascomycota</taxon>
        <taxon>Pezizomycotina</taxon>
        <taxon>Sordariomycetes</taxon>
        <taxon>Sordariomycetidae</taxon>
        <taxon>Sordariales</taxon>
        <taxon>Chaetomiaceae</taxon>
        <taxon>Canariomyces</taxon>
    </lineage>
</organism>
<dbReference type="AlphaFoldDB" id="A0AAN6TPJ0"/>
<comment type="caution">
    <text evidence="2">The sequence shown here is derived from an EMBL/GenBank/DDBJ whole genome shotgun (WGS) entry which is preliminary data.</text>
</comment>
<evidence type="ECO:0000313" key="2">
    <source>
        <dbReference type="EMBL" id="KAK4117790.1"/>
    </source>
</evidence>
<feature type="region of interest" description="Disordered" evidence="1">
    <location>
        <begin position="1"/>
        <end position="20"/>
    </location>
</feature>
<keyword evidence="3" id="KW-1185">Reference proteome</keyword>
<evidence type="ECO:0000256" key="1">
    <source>
        <dbReference type="SAM" id="MobiDB-lite"/>
    </source>
</evidence>
<dbReference type="RefSeq" id="XP_064675360.1">
    <property type="nucleotide sequence ID" value="XM_064813363.1"/>
</dbReference>
<gene>
    <name evidence="2" type="ORF">N656DRAFT_764933</name>
</gene>